<feature type="region of interest" description="Disordered" evidence="1">
    <location>
        <begin position="1"/>
        <end position="51"/>
    </location>
</feature>
<dbReference type="InterPro" id="IPR021457">
    <property type="entry name" value="DUF3108"/>
</dbReference>
<organism evidence="2 3">
    <name type="scientific">Dentiradicibacter hellwigii</name>
    <dbReference type="NCBI Taxonomy" id="3149053"/>
    <lineage>
        <taxon>Bacteria</taxon>
        <taxon>Pseudomonadati</taxon>
        <taxon>Pseudomonadota</taxon>
        <taxon>Betaproteobacteria</taxon>
        <taxon>Rhodocyclales</taxon>
        <taxon>Rhodocyclaceae</taxon>
        <taxon>Dentiradicibacter</taxon>
    </lineage>
</organism>
<dbReference type="EMBL" id="JBEUWX010000002">
    <property type="protein sequence ID" value="MFA9950389.1"/>
    <property type="molecule type" value="Genomic_DNA"/>
</dbReference>
<sequence>MDAAQTPAKPQRAKKPRRETVKLPLQRSRRDIAAGDMTSRKVPRAKRPATGVAASTAASAVPGAASVTPSMEEIRDAATETVSGAVVNDVVAEGGDAVMPDVEAEAGAEVKQDDVAMRGLPANGRILYRVDRGDREFEIGRAVSEWEISDDRYVLRLQMETTGLVWLFKSYRIEMESRGWLTAAGLRPEYFSIRRNDQAAKERATFDWAQMQVSVADKPAQALDPGAQDLLSFNFHLGFMPDSRVATRLPIVTGKKYAIYPLAVVGDEEIELPMGRVRTLHVRSAGEHTTELWLAYDYFLLPVKIRHVDREGGSFVQVATGIRVDADTP</sequence>
<evidence type="ECO:0000313" key="3">
    <source>
        <dbReference type="Proteomes" id="UP001574673"/>
    </source>
</evidence>
<accession>A0ABV4UFH6</accession>
<keyword evidence="3" id="KW-1185">Reference proteome</keyword>
<name>A0ABV4UFH6_9RHOO</name>
<comment type="caution">
    <text evidence="2">The sequence shown here is derived from an EMBL/GenBank/DDBJ whole genome shotgun (WGS) entry which is preliminary data.</text>
</comment>
<evidence type="ECO:0000313" key="2">
    <source>
        <dbReference type="EMBL" id="MFA9950389.1"/>
    </source>
</evidence>
<dbReference type="Pfam" id="PF11306">
    <property type="entry name" value="DUF3108"/>
    <property type="match status" value="1"/>
</dbReference>
<proteinExistence type="predicted"/>
<protein>
    <submittedName>
        <fullName evidence="2">DUF3108 domain-containing protein</fullName>
    </submittedName>
</protein>
<gene>
    <name evidence="2" type="ORF">ABCS64_08700</name>
</gene>
<reference evidence="3" key="1">
    <citation type="submission" date="2024-06" db="EMBL/GenBank/DDBJ databases">
        <title>Radixoralia hellwigii gen. nov., sp nov., isolated from a root canal in the human oral cavity.</title>
        <authorList>
            <person name="Bartsch S."/>
            <person name="Wittmer A."/>
            <person name="Schulz A.-K."/>
            <person name="Neumann-Schaal M."/>
            <person name="Wolf J."/>
            <person name="Gronow S."/>
            <person name="Tennert C."/>
            <person name="Haecker G."/>
            <person name="Cieplik F."/>
            <person name="Al-Ahmad A."/>
        </authorList>
    </citation>
    <scope>NUCLEOTIDE SEQUENCE [LARGE SCALE GENOMIC DNA]</scope>
    <source>
        <strain evidence="3">Wk13</strain>
    </source>
</reference>
<dbReference type="Proteomes" id="UP001574673">
    <property type="component" value="Unassembled WGS sequence"/>
</dbReference>
<evidence type="ECO:0000256" key="1">
    <source>
        <dbReference type="SAM" id="MobiDB-lite"/>
    </source>
</evidence>